<sequence length="121" mass="13677">MDAPTKDESTHLARCQSLRARDKIATSLHISDRGIVGINRAPRPPRQNMRPTKSPHPRPNTHWSVSRMRIMMNYESFTEHHDASASSNKSTCSTHLRLTSHLGIISHLSGDDWINRPTSTD</sequence>
<dbReference type="Proteomes" id="UP000467841">
    <property type="component" value="Unassembled WGS sequence"/>
</dbReference>
<reference evidence="2" key="1">
    <citation type="submission" date="2020-01" db="EMBL/GenBank/DDBJ databases">
        <authorList>
            <person name="Mishra B."/>
        </authorList>
    </citation>
    <scope>NUCLEOTIDE SEQUENCE [LARGE SCALE GENOMIC DNA]</scope>
</reference>
<keyword evidence="3" id="KW-1185">Reference proteome</keyword>
<comment type="caution">
    <text evidence="2">The sequence shown here is derived from an EMBL/GenBank/DDBJ whole genome shotgun (WGS) entry which is preliminary data.</text>
</comment>
<evidence type="ECO:0000256" key="1">
    <source>
        <dbReference type="SAM" id="MobiDB-lite"/>
    </source>
</evidence>
<feature type="region of interest" description="Disordered" evidence="1">
    <location>
        <begin position="35"/>
        <end position="65"/>
    </location>
</feature>
<evidence type="ECO:0000313" key="3">
    <source>
        <dbReference type="Proteomes" id="UP000467841"/>
    </source>
</evidence>
<dbReference type="EMBL" id="CACVBM020001232">
    <property type="protein sequence ID" value="CAA7040694.1"/>
    <property type="molecule type" value="Genomic_DNA"/>
</dbReference>
<gene>
    <name evidence="2" type="ORF">MERR_LOCUS27929</name>
</gene>
<name>A0A6D2JXE2_9BRAS</name>
<protein>
    <submittedName>
        <fullName evidence="2">Uncharacterized protein</fullName>
    </submittedName>
</protein>
<evidence type="ECO:0000313" key="2">
    <source>
        <dbReference type="EMBL" id="CAA7040694.1"/>
    </source>
</evidence>
<accession>A0A6D2JXE2</accession>
<dbReference type="AlphaFoldDB" id="A0A6D2JXE2"/>
<organism evidence="2 3">
    <name type="scientific">Microthlaspi erraticum</name>
    <dbReference type="NCBI Taxonomy" id="1685480"/>
    <lineage>
        <taxon>Eukaryota</taxon>
        <taxon>Viridiplantae</taxon>
        <taxon>Streptophyta</taxon>
        <taxon>Embryophyta</taxon>
        <taxon>Tracheophyta</taxon>
        <taxon>Spermatophyta</taxon>
        <taxon>Magnoliopsida</taxon>
        <taxon>eudicotyledons</taxon>
        <taxon>Gunneridae</taxon>
        <taxon>Pentapetalae</taxon>
        <taxon>rosids</taxon>
        <taxon>malvids</taxon>
        <taxon>Brassicales</taxon>
        <taxon>Brassicaceae</taxon>
        <taxon>Coluteocarpeae</taxon>
        <taxon>Microthlaspi</taxon>
    </lineage>
</organism>
<proteinExistence type="predicted"/>